<feature type="region of interest" description="Disordered" evidence="1">
    <location>
        <begin position="1"/>
        <end position="36"/>
    </location>
</feature>
<dbReference type="EMBL" id="CP011129">
    <property type="protein sequence ID" value="ALN79757.1"/>
    <property type="molecule type" value="Genomic_DNA"/>
</dbReference>
<dbReference type="KEGG" id="lab:LA76x_1602"/>
<evidence type="ECO:0000256" key="1">
    <source>
        <dbReference type="SAM" id="MobiDB-lite"/>
    </source>
</evidence>
<sequence length="112" mass="11488">MRAHAGAPAVAAKRSEWAPGGCSPNGARPGPGDALLSARATSAGVFSRSIRAAGASSDPSSADPSSSDPSNAVDTKPDASACDVRPDSMKWRWRNRYISKRPGRSGPVAAIR</sequence>
<dbReference type="STRING" id="84531.LA76x_1602"/>
<keyword evidence="3" id="KW-1185">Reference proteome</keyword>
<proteinExistence type="predicted"/>
<dbReference type="AlphaFoldDB" id="A0A0S2F8I2"/>
<protein>
    <submittedName>
        <fullName evidence="2">Uncharacterized protein</fullName>
    </submittedName>
</protein>
<accession>A0A0S2F8I2</accession>
<feature type="compositionally biased region" description="Low complexity" evidence="1">
    <location>
        <begin position="52"/>
        <end position="70"/>
    </location>
</feature>
<dbReference type="Proteomes" id="UP000060787">
    <property type="component" value="Chromosome"/>
</dbReference>
<reference evidence="2 3" key="1">
    <citation type="journal article" date="2015" name="BMC Genomics">
        <title>Comparative genomics and metabolic profiling of the genus Lysobacter.</title>
        <authorList>
            <person name="de Bruijn I."/>
            <person name="Cheng X."/>
            <person name="de Jager V."/>
            <person name="Exposito R.G."/>
            <person name="Watrous J."/>
            <person name="Patel N."/>
            <person name="Postma J."/>
            <person name="Dorrestein P.C."/>
            <person name="Kobayashi D."/>
            <person name="Raaijmakers J.M."/>
        </authorList>
    </citation>
    <scope>NUCLEOTIDE SEQUENCE [LARGE SCALE GENOMIC DNA]</scope>
    <source>
        <strain evidence="2 3">76</strain>
    </source>
</reference>
<evidence type="ECO:0000313" key="2">
    <source>
        <dbReference type="EMBL" id="ALN79757.1"/>
    </source>
</evidence>
<name>A0A0S2F8I2_LYSAN</name>
<gene>
    <name evidence="2" type="ORF">LA76x_1602</name>
</gene>
<organism evidence="2 3">
    <name type="scientific">Lysobacter antibioticus</name>
    <dbReference type="NCBI Taxonomy" id="84531"/>
    <lineage>
        <taxon>Bacteria</taxon>
        <taxon>Pseudomonadati</taxon>
        <taxon>Pseudomonadota</taxon>
        <taxon>Gammaproteobacteria</taxon>
        <taxon>Lysobacterales</taxon>
        <taxon>Lysobacteraceae</taxon>
        <taxon>Lysobacter</taxon>
    </lineage>
</organism>
<feature type="region of interest" description="Disordered" evidence="1">
    <location>
        <begin position="50"/>
        <end position="87"/>
    </location>
</feature>
<evidence type="ECO:0000313" key="3">
    <source>
        <dbReference type="Proteomes" id="UP000060787"/>
    </source>
</evidence>